<keyword evidence="5" id="KW-1185">Reference proteome</keyword>
<dbReference type="GeneID" id="44132261"/>
<dbReference type="KEGG" id="skr:BRX40_06810"/>
<dbReference type="Gene3D" id="3.40.50.720">
    <property type="entry name" value="NAD(P)-binding Rossmann-like Domain"/>
    <property type="match status" value="1"/>
</dbReference>
<dbReference type="EMBL" id="CP018820">
    <property type="protein sequence ID" value="APR52182.1"/>
    <property type="molecule type" value="Genomic_DNA"/>
</dbReference>
<evidence type="ECO:0000313" key="5">
    <source>
        <dbReference type="Proteomes" id="UP000185161"/>
    </source>
</evidence>
<dbReference type="STRING" id="93064.BRX40_06810"/>
<dbReference type="Gene3D" id="3.40.50.300">
    <property type="entry name" value="P-loop containing nucleotide triphosphate hydrolases"/>
    <property type="match status" value="1"/>
</dbReference>
<name>A0A1L6J8B0_9SPHN</name>
<evidence type="ECO:0000313" key="4">
    <source>
        <dbReference type="EMBL" id="RSV03102.1"/>
    </source>
</evidence>
<reference evidence="3" key="1">
    <citation type="submission" date="2016-12" db="EMBL/GenBank/DDBJ databases">
        <title>Whole genome sequencing of Sphingomonas koreensis.</title>
        <authorList>
            <person name="Conlan S."/>
            <person name="Thomas P.J."/>
            <person name="Mullikin J."/>
            <person name="Palmore T.N."/>
            <person name="Frank K.M."/>
            <person name="Segre J.A."/>
        </authorList>
    </citation>
    <scope>NUCLEOTIDE SEQUENCE</scope>
    <source>
        <strain evidence="3">ABOJV</strain>
    </source>
</reference>
<organism evidence="3 5">
    <name type="scientific">Sphingomonas koreensis</name>
    <dbReference type="NCBI Taxonomy" id="93064"/>
    <lineage>
        <taxon>Bacteria</taxon>
        <taxon>Pseudomonadati</taxon>
        <taxon>Pseudomonadota</taxon>
        <taxon>Alphaproteobacteria</taxon>
        <taxon>Sphingomonadales</taxon>
        <taxon>Sphingomonadaceae</taxon>
        <taxon>Sphingomonas</taxon>
    </lineage>
</organism>
<reference evidence="5" key="2">
    <citation type="submission" date="2016-12" db="EMBL/GenBank/DDBJ databases">
        <title>Whole genome sequencing of Sphingomonas sp. ABOJV.</title>
        <authorList>
            <person name="Conlan S."/>
            <person name="Thomas P.J."/>
            <person name="Mullikin J."/>
            <person name="Palmore T.N."/>
            <person name="Frank K.M."/>
            <person name="Segre J.A."/>
        </authorList>
    </citation>
    <scope>NUCLEOTIDE SEQUENCE [LARGE SCALE GENOMIC DNA]</scope>
    <source>
        <strain evidence="5">ABOJV</strain>
    </source>
</reference>
<evidence type="ECO:0000313" key="3">
    <source>
        <dbReference type="EMBL" id="APR52182.1"/>
    </source>
</evidence>
<dbReference type="PANTHER" id="PTHR40690">
    <property type="entry name" value="GLL3100 PROTEIN"/>
    <property type="match status" value="1"/>
</dbReference>
<dbReference type="InterPro" id="IPR027417">
    <property type="entry name" value="P-loop_NTPase"/>
</dbReference>
<dbReference type="AlphaFoldDB" id="A0A1L6J8B0"/>
<dbReference type="RefSeq" id="WP_075151088.1">
    <property type="nucleotide sequence ID" value="NZ_CP018820.1"/>
</dbReference>
<dbReference type="SUPFAM" id="SSF52540">
    <property type="entry name" value="P-loop containing nucleoside triphosphate hydrolases"/>
    <property type="match status" value="1"/>
</dbReference>
<feature type="domain" description="D-glutamate N-acetyltransferase-like N-terminal" evidence="2">
    <location>
        <begin position="52"/>
        <end position="130"/>
    </location>
</feature>
<gene>
    <name evidence="3" type="ORF">BRX40_06810</name>
    <name evidence="4" type="ORF">CA257_11520</name>
</gene>
<dbReference type="PIRSF" id="PIRSF026760">
    <property type="entry name" value="UCP026760"/>
    <property type="match status" value="1"/>
</dbReference>
<proteinExistence type="predicted"/>
<dbReference type="OrthoDB" id="9778498at2"/>
<dbReference type="Pfam" id="PF17396">
    <property type="entry name" value="DUF1611_N"/>
    <property type="match status" value="1"/>
</dbReference>
<evidence type="ECO:0000259" key="1">
    <source>
        <dbReference type="Pfam" id="PF07755"/>
    </source>
</evidence>
<sequence length="340" mass="34463">MPLPSLELPAPYLLFLGDLAEPGYAKTGLGLAEWASDRCVGELDFAGSVVTTGLPRMSAPEAVAAGARSVVIGVANPGGVIADSWVAPLVEAMAAGLDLVSGMHGRLADHPAIAAAAAQHGVKLHDVRVPPAGIPVGTGDKRSGRRLLTVGTDCALGKKYTALALARAFAARGVPSDFRATGQTGILIAGGGIPIDAVVSDFVSGAAELLSPAASADHWDVIEGQGSLFHPSYAAVTLGLIHGSQPDVIVLCHMPGRTTILGRPGYPLPALDVAIDAYLGAARLTNPAVRCAGISLNTAGLDDRAAADEIARVADRYGLPAADPIRGGAAFDTLAEACLR</sequence>
<feature type="domain" description="D-glutamate N-acetyltransferase-like C-terminal" evidence="1">
    <location>
        <begin position="136"/>
        <end position="329"/>
    </location>
</feature>
<evidence type="ECO:0000259" key="2">
    <source>
        <dbReference type="Pfam" id="PF17396"/>
    </source>
</evidence>
<accession>A0A1L6J8B0</accession>
<evidence type="ECO:0000313" key="6">
    <source>
        <dbReference type="Proteomes" id="UP000286681"/>
    </source>
</evidence>
<dbReference type="Proteomes" id="UP000185161">
    <property type="component" value="Chromosome"/>
</dbReference>
<dbReference type="InterPro" id="IPR035086">
    <property type="entry name" value="DgcN-like_C"/>
</dbReference>
<dbReference type="Proteomes" id="UP000286681">
    <property type="component" value="Unassembled WGS sequence"/>
</dbReference>
<dbReference type="InterPro" id="IPR035402">
    <property type="entry name" value="DgcN-like_N"/>
</dbReference>
<protein>
    <submittedName>
        <fullName evidence="4">DUF1611 domain-containing protein</fullName>
    </submittedName>
    <submittedName>
        <fullName evidence="3">EBNA-1 nuclear protein</fullName>
    </submittedName>
</protein>
<dbReference type="EMBL" id="QQWO01000008">
    <property type="protein sequence ID" value="RSV03102.1"/>
    <property type="molecule type" value="Genomic_DNA"/>
</dbReference>
<reference evidence="4 6" key="3">
    <citation type="submission" date="2018-07" db="EMBL/GenBank/DDBJ databases">
        <title>Genomic and Epidemiologic Investigation of an Indolent Hospital Outbreak.</title>
        <authorList>
            <person name="Johnson R.C."/>
            <person name="Deming C."/>
            <person name="Conlan S."/>
            <person name="Zellmer C.J."/>
            <person name="Michelin A.V."/>
            <person name="Lee-Lin S."/>
            <person name="Thomas P.J."/>
            <person name="Park M."/>
            <person name="Weingarten R.A."/>
            <person name="Less J."/>
            <person name="Dekker J.P."/>
            <person name="Frank K.M."/>
            <person name="Musser K.A."/>
            <person name="Mcquiston J.R."/>
            <person name="Henderson D.K."/>
            <person name="Lau A.F."/>
            <person name="Palmore T.N."/>
            <person name="Segre J.A."/>
        </authorList>
    </citation>
    <scope>NUCLEOTIDE SEQUENCE [LARGE SCALE GENOMIC DNA]</scope>
    <source>
        <strain evidence="4 6">SK-NIH.Env10_0317</strain>
    </source>
</reference>
<dbReference type="Pfam" id="PF07755">
    <property type="entry name" value="DUF1611"/>
    <property type="match status" value="1"/>
</dbReference>
<dbReference type="InterPro" id="IPR011669">
    <property type="entry name" value="DgcN-like"/>
</dbReference>
<dbReference type="PANTHER" id="PTHR40690:SF1">
    <property type="entry name" value="DUF1611 DOMAIN-CONTAINING PROTEIN"/>
    <property type="match status" value="1"/>
</dbReference>